<evidence type="ECO:0000256" key="1">
    <source>
        <dbReference type="ARBA" id="ARBA00009477"/>
    </source>
</evidence>
<sequence>MSDEQASRAERRFPWRRTIALLVVALIAVGGSFLLIETGPATSRRPPAPMQANVEAIKLARTDARVVVEGMGAVIPQKSVEIRAQVGGEVVEMGEHFSEGRMLEKGELLLRLDDRDYQIALQQAEANLLQAQSSLAIEDGSQTIARREWELIKEAAEVSGANSSLALREPQLQSAKATVATAQANLDDAKLDLERTRIVAPFNAIVLEKNADMGSYIPQQSTVATLAGLDTYWVQVAVPESQLGWLTIPAPGETSGSRARVYPNSTTSRYREAYVVALLGDLDPAGRMARLLVAVEDPLAIKPENRGQPALLLGDYVRVEIDGTELKDIFQLPRESFHEGSRVWIVGDNDQLEIRPLSPVWMGDESVIVADGLEVGERLVLSNLSMPAPGLKLLVAEVENPLSTNGEAAP</sequence>
<evidence type="ECO:0000313" key="4">
    <source>
        <dbReference type="EMBL" id="MBC2595095.1"/>
    </source>
</evidence>
<dbReference type="Gene3D" id="2.40.30.170">
    <property type="match status" value="1"/>
</dbReference>
<dbReference type="InterPro" id="IPR006143">
    <property type="entry name" value="RND_pump_MFP"/>
</dbReference>
<dbReference type="InterPro" id="IPR058625">
    <property type="entry name" value="MdtA-like_BSH"/>
</dbReference>
<dbReference type="Gene3D" id="1.10.287.470">
    <property type="entry name" value="Helix hairpin bin"/>
    <property type="match status" value="1"/>
</dbReference>
<dbReference type="PANTHER" id="PTHR30469:SF12">
    <property type="entry name" value="MULTIDRUG RESISTANCE PROTEIN MDTA"/>
    <property type="match status" value="1"/>
</dbReference>
<proteinExistence type="inferred from homology"/>
<accession>A0A842HES2</accession>
<dbReference type="SUPFAM" id="SSF111369">
    <property type="entry name" value="HlyD-like secretion proteins"/>
    <property type="match status" value="1"/>
</dbReference>
<comment type="similarity">
    <text evidence="1">Belongs to the membrane fusion protein (MFP) (TC 8.A.1) family.</text>
</comment>
<dbReference type="Proteomes" id="UP000546464">
    <property type="component" value="Unassembled WGS sequence"/>
</dbReference>
<dbReference type="EMBL" id="JACHVB010000035">
    <property type="protein sequence ID" value="MBC2595095.1"/>
    <property type="molecule type" value="Genomic_DNA"/>
</dbReference>
<dbReference type="AlphaFoldDB" id="A0A842HES2"/>
<dbReference type="RefSeq" id="WP_185676058.1">
    <property type="nucleotide sequence ID" value="NZ_JACHVB010000035.1"/>
</dbReference>
<evidence type="ECO:0000259" key="3">
    <source>
        <dbReference type="Pfam" id="PF25917"/>
    </source>
</evidence>
<protein>
    <submittedName>
        <fullName evidence="4">Efflux RND transporter periplasmic adaptor subunit</fullName>
    </submittedName>
</protein>
<keyword evidence="2" id="KW-1133">Transmembrane helix</keyword>
<feature type="transmembrane region" description="Helical" evidence="2">
    <location>
        <begin position="18"/>
        <end position="36"/>
    </location>
</feature>
<dbReference type="Gene3D" id="2.40.420.20">
    <property type="match status" value="1"/>
</dbReference>
<dbReference type="NCBIfam" id="TIGR01730">
    <property type="entry name" value="RND_mfp"/>
    <property type="match status" value="1"/>
</dbReference>
<keyword evidence="5" id="KW-1185">Reference proteome</keyword>
<dbReference type="GO" id="GO:0015562">
    <property type="term" value="F:efflux transmembrane transporter activity"/>
    <property type="evidence" value="ECO:0007669"/>
    <property type="project" value="TreeGrafter"/>
</dbReference>
<dbReference type="GO" id="GO:1990281">
    <property type="term" value="C:efflux pump complex"/>
    <property type="evidence" value="ECO:0007669"/>
    <property type="project" value="TreeGrafter"/>
</dbReference>
<comment type="caution">
    <text evidence="4">The sequence shown here is derived from an EMBL/GenBank/DDBJ whole genome shotgun (WGS) entry which is preliminary data.</text>
</comment>
<name>A0A842HES2_9BACT</name>
<dbReference type="Pfam" id="PF25917">
    <property type="entry name" value="BSH_RND"/>
    <property type="match status" value="1"/>
</dbReference>
<organism evidence="4 5">
    <name type="scientific">Ruficoccus amylovorans</name>
    <dbReference type="NCBI Taxonomy" id="1804625"/>
    <lineage>
        <taxon>Bacteria</taxon>
        <taxon>Pseudomonadati</taxon>
        <taxon>Verrucomicrobiota</taxon>
        <taxon>Opitutia</taxon>
        <taxon>Puniceicoccales</taxon>
        <taxon>Cerasicoccaceae</taxon>
        <taxon>Ruficoccus</taxon>
    </lineage>
</organism>
<keyword evidence="2" id="KW-0472">Membrane</keyword>
<gene>
    <name evidence="4" type="ORF">H5P28_12580</name>
</gene>
<keyword evidence="2" id="KW-0812">Transmembrane</keyword>
<feature type="domain" description="Multidrug resistance protein MdtA-like barrel-sandwich hybrid" evidence="3">
    <location>
        <begin position="79"/>
        <end position="221"/>
    </location>
</feature>
<evidence type="ECO:0000256" key="2">
    <source>
        <dbReference type="SAM" id="Phobius"/>
    </source>
</evidence>
<evidence type="ECO:0000313" key="5">
    <source>
        <dbReference type="Proteomes" id="UP000546464"/>
    </source>
</evidence>
<reference evidence="4 5" key="1">
    <citation type="submission" date="2020-07" db="EMBL/GenBank/DDBJ databases">
        <authorList>
            <person name="Feng X."/>
        </authorList>
    </citation>
    <scope>NUCLEOTIDE SEQUENCE [LARGE SCALE GENOMIC DNA]</scope>
    <source>
        <strain evidence="4 5">JCM31066</strain>
    </source>
</reference>
<dbReference type="PANTHER" id="PTHR30469">
    <property type="entry name" value="MULTIDRUG RESISTANCE PROTEIN MDTA"/>
    <property type="match status" value="1"/>
</dbReference>
<dbReference type="Gene3D" id="2.40.50.100">
    <property type="match status" value="1"/>
</dbReference>